<evidence type="ECO:0000313" key="2">
    <source>
        <dbReference type="Proteomes" id="UP000285530"/>
    </source>
</evidence>
<name>A0A418ZTL7_9RHOB</name>
<keyword evidence="2" id="KW-1185">Reference proteome</keyword>
<keyword evidence="1" id="KW-0808">Transferase</keyword>
<dbReference type="Proteomes" id="UP000285530">
    <property type="component" value="Unassembled WGS sequence"/>
</dbReference>
<evidence type="ECO:0000313" key="1">
    <source>
        <dbReference type="EMBL" id="RJL01851.1"/>
    </source>
</evidence>
<organism evidence="1 2">
    <name type="scientific">Paracoccus aestuarii</name>
    <dbReference type="NCBI Taxonomy" id="453842"/>
    <lineage>
        <taxon>Bacteria</taxon>
        <taxon>Pseudomonadati</taxon>
        <taxon>Pseudomonadota</taxon>
        <taxon>Alphaproteobacteria</taxon>
        <taxon>Rhodobacterales</taxon>
        <taxon>Paracoccaceae</taxon>
        <taxon>Paracoccus</taxon>
    </lineage>
</organism>
<comment type="caution">
    <text evidence="1">The sequence shown here is derived from an EMBL/GenBank/DDBJ whole genome shotgun (WGS) entry which is preliminary data.</text>
</comment>
<dbReference type="GO" id="GO:0016757">
    <property type="term" value="F:glycosyltransferase activity"/>
    <property type="evidence" value="ECO:0007669"/>
    <property type="project" value="TreeGrafter"/>
</dbReference>
<dbReference type="SUPFAM" id="SSF53756">
    <property type="entry name" value="UDP-Glycosyltransferase/glycogen phosphorylase"/>
    <property type="match status" value="1"/>
</dbReference>
<dbReference type="OrthoDB" id="9802126at2"/>
<dbReference type="AlphaFoldDB" id="A0A418ZTL7"/>
<sequence length="409" mass="44396">MSQIHEFPPARRAPRIVLYSHDTLGFGHLRRNLLLAGALKEGLPTPEILLIGGMREAGAFELPQGVDCLTLPAYAKGSDGSYRPRDLGRDLAPLTALRAQAIKATVQAFDPDLMIVDNVPRGALFELDATLAALSRNGHTRLVLGLRDVIDRPAVVRRQWLRQRNFETVRRFYDAIWIYGDPSLYDLAEDCGLDGAFGGRQRHVGYLDHSVRLASPTARMDADAVLCGDPAPYVYCAVGGGRDGASLCEAFARAPLPAGHRGILVTGTQMPLALREHIRDITARRPEITLVPFVREPIALMQGAARIVAMGGYNTTCEILSLERPSLIVPRARPRAEQVIRTERLAARGLVAMIHPDALTPQALGDWMAGPPPRPTGPAPDMGGSGRVRALVQDILSRPPVRAIAARAS</sequence>
<dbReference type="PANTHER" id="PTHR21015">
    <property type="entry name" value="UDP-N-ACETYLGLUCOSAMINE--N-ACETYLMURAMYL-(PENTAPEPTIDE) PYROPHOSPHORYL-UNDECAPRENOL N-ACETYLGLUCOSAMINE TRANSFERASE 1"/>
    <property type="match status" value="1"/>
</dbReference>
<reference evidence="1 2" key="1">
    <citation type="submission" date="2018-09" db="EMBL/GenBank/DDBJ databases">
        <title>Paracoccus onubensis nov. sp. a moderate halophilic bacterium isolated from Gruta de las Maravillas (Aracena, Spain).</title>
        <authorList>
            <person name="Jurado V."/>
            <person name="Gutierrez-Patricio S."/>
            <person name="Gonzalez-Pimentel J.L."/>
            <person name="Laiz L."/>
            <person name="Saiz-Jimenez C."/>
        </authorList>
    </citation>
    <scope>NUCLEOTIDE SEQUENCE [LARGE SCALE GENOMIC DNA]</scope>
    <source>
        <strain evidence="1 2">DSM 19484</strain>
    </source>
</reference>
<accession>A0A418ZTL7</accession>
<dbReference type="PANTHER" id="PTHR21015:SF28">
    <property type="entry name" value="SLL1722 PROTEIN"/>
    <property type="match status" value="1"/>
</dbReference>
<dbReference type="EMBL" id="QZEV01000063">
    <property type="protein sequence ID" value="RJL01851.1"/>
    <property type="molecule type" value="Genomic_DNA"/>
</dbReference>
<gene>
    <name evidence="1" type="ORF">D3P06_11970</name>
</gene>
<dbReference type="Gene3D" id="3.40.50.2000">
    <property type="entry name" value="Glycogen Phosphorylase B"/>
    <property type="match status" value="1"/>
</dbReference>
<protein>
    <submittedName>
        <fullName evidence="1">Glycosyl transferase family 28</fullName>
    </submittedName>
</protein>
<dbReference type="RefSeq" id="WP_119886778.1">
    <property type="nucleotide sequence ID" value="NZ_CP067170.1"/>
</dbReference>
<proteinExistence type="predicted"/>